<keyword evidence="2" id="KW-0560">Oxidoreductase</keyword>
<keyword evidence="4" id="KW-1185">Reference proteome</keyword>
<dbReference type="Proteomes" id="UP001501734">
    <property type="component" value="Unassembled WGS sequence"/>
</dbReference>
<accession>A0ABP7VH83</accession>
<dbReference type="InterPro" id="IPR020904">
    <property type="entry name" value="Sc_DH/Rdtase_CS"/>
</dbReference>
<evidence type="ECO:0000256" key="1">
    <source>
        <dbReference type="ARBA" id="ARBA00006484"/>
    </source>
</evidence>
<sequence length="256" mass="27825">MGDLFNLTGKVAVVIGGNSTLGSVMAKGLAEHGAKIAVVGRNFKTTEIVAKEIKENGHIANAFQADISDLETIKNVAQEIEEWAGGWDILINAAGKNSSTPFFEIAQEEWDDIMNVNLKGVAFTIQHFAKRMIEQERKGSIINISSASSDIPLSKVFTYAASKAGINNMTQFLAREFAPYGIRVNAIVPGFFPAEQNRKIMDDARVESIMNHTPMKRFGKPEELKGATVFLASDQASGFVTGSFLRVDGGYLSMTI</sequence>
<dbReference type="InterPro" id="IPR002347">
    <property type="entry name" value="SDR_fam"/>
</dbReference>
<dbReference type="InterPro" id="IPR036291">
    <property type="entry name" value="NAD(P)-bd_dom_sf"/>
</dbReference>
<dbReference type="PROSITE" id="PS00061">
    <property type="entry name" value="ADH_SHORT"/>
    <property type="match status" value="1"/>
</dbReference>
<dbReference type="EMBL" id="BAABDL010000063">
    <property type="protein sequence ID" value="GAA4067246.1"/>
    <property type="molecule type" value="Genomic_DNA"/>
</dbReference>
<dbReference type="RefSeq" id="WP_344911293.1">
    <property type="nucleotide sequence ID" value="NZ_BAABDL010000063.1"/>
</dbReference>
<gene>
    <name evidence="3" type="ORF">GCM10022410_11830</name>
</gene>
<dbReference type="PRINTS" id="PR00080">
    <property type="entry name" value="SDRFAMILY"/>
</dbReference>
<dbReference type="PRINTS" id="PR00081">
    <property type="entry name" value="GDHRDH"/>
</dbReference>
<protein>
    <submittedName>
        <fullName evidence="3">SDR family oxidoreductase</fullName>
    </submittedName>
</protein>
<evidence type="ECO:0000313" key="4">
    <source>
        <dbReference type="Proteomes" id="UP001501734"/>
    </source>
</evidence>
<dbReference type="SUPFAM" id="SSF51735">
    <property type="entry name" value="NAD(P)-binding Rossmann-fold domains"/>
    <property type="match status" value="1"/>
</dbReference>
<comment type="caution">
    <text evidence="3">The sequence shown here is derived from an EMBL/GenBank/DDBJ whole genome shotgun (WGS) entry which is preliminary data.</text>
</comment>
<dbReference type="PANTHER" id="PTHR42760:SF115">
    <property type="entry name" value="3-OXOACYL-[ACYL-CARRIER-PROTEIN] REDUCTASE FABG"/>
    <property type="match status" value="1"/>
</dbReference>
<dbReference type="Pfam" id="PF13561">
    <property type="entry name" value="adh_short_C2"/>
    <property type="match status" value="1"/>
</dbReference>
<evidence type="ECO:0000256" key="2">
    <source>
        <dbReference type="ARBA" id="ARBA00023002"/>
    </source>
</evidence>
<dbReference type="PANTHER" id="PTHR42760">
    <property type="entry name" value="SHORT-CHAIN DEHYDROGENASES/REDUCTASES FAMILY MEMBER"/>
    <property type="match status" value="1"/>
</dbReference>
<reference evidence="4" key="1">
    <citation type="journal article" date="2019" name="Int. J. Syst. Evol. Microbiol.">
        <title>The Global Catalogue of Microorganisms (GCM) 10K type strain sequencing project: providing services to taxonomists for standard genome sequencing and annotation.</title>
        <authorList>
            <consortium name="The Broad Institute Genomics Platform"/>
            <consortium name="The Broad Institute Genome Sequencing Center for Infectious Disease"/>
            <person name="Wu L."/>
            <person name="Ma J."/>
        </authorList>
    </citation>
    <scope>NUCLEOTIDE SEQUENCE [LARGE SCALE GENOMIC DNA]</scope>
    <source>
        <strain evidence="4">JCM 17250</strain>
    </source>
</reference>
<organism evidence="3 4">
    <name type="scientific">Amphibacillus indicireducens</name>
    <dbReference type="NCBI Taxonomy" id="1076330"/>
    <lineage>
        <taxon>Bacteria</taxon>
        <taxon>Bacillati</taxon>
        <taxon>Bacillota</taxon>
        <taxon>Bacilli</taxon>
        <taxon>Bacillales</taxon>
        <taxon>Bacillaceae</taxon>
        <taxon>Amphibacillus</taxon>
    </lineage>
</organism>
<dbReference type="Gene3D" id="3.40.50.720">
    <property type="entry name" value="NAD(P)-binding Rossmann-like Domain"/>
    <property type="match status" value="1"/>
</dbReference>
<comment type="similarity">
    <text evidence="1">Belongs to the short-chain dehydrogenases/reductases (SDR) family.</text>
</comment>
<proteinExistence type="inferred from homology"/>
<name>A0ABP7VH83_9BACI</name>
<evidence type="ECO:0000313" key="3">
    <source>
        <dbReference type="EMBL" id="GAA4067246.1"/>
    </source>
</evidence>